<evidence type="ECO:0000259" key="1">
    <source>
        <dbReference type="Pfam" id="PF01370"/>
    </source>
</evidence>
<dbReference type="InterPro" id="IPR036291">
    <property type="entry name" value="NAD(P)-bd_dom_sf"/>
</dbReference>
<reference evidence="2" key="1">
    <citation type="journal article" date="2020" name="Fungal Divers.">
        <title>Resolving the Mortierellaceae phylogeny through synthesis of multi-gene phylogenetics and phylogenomics.</title>
        <authorList>
            <person name="Vandepol N."/>
            <person name="Liber J."/>
            <person name="Desiro A."/>
            <person name="Na H."/>
            <person name="Kennedy M."/>
            <person name="Barry K."/>
            <person name="Grigoriev I.V."/>
            <person name="Miller A.N."/>
            <person name="O'Donnell K."/>
            <person name="Stajich J.E."/>
            <person name="Bonito G."/>
        </authorList>
    </citation>
    <scope>NUCLEOTIDE SEQUENCE</scope>
    <source>
        <strain evidence="2">NRRL 28262</strain>
    </source>
</reference>
<dbReference type="Gene3D" id="3.40.50.720">
    <property type="entry name" value="NAD(P)-binding Rossmann-like Domain"/>
    <property type="match status" value="1"/>
</dbReference>
<dbReference type="InterPro" id="IPR001509">
    <property type="entry name" value="Epimerase_deHydtase"/>
</dbReference>
<dbReference type="Pfam" id="PF01370">
    <property type="entry name" value="Epimerase"/>
    <property type="match status" value="1"/>
</dbReference>
<evidence type="ECO:0000313" key="2">
    <source>
        <dbReference type="EMBL" id="KAG0248994.1"/>
    </source>
</evidence>
<dbReference type="PANTHER" id="PTHR43245:SF11">
    <property type="entry name" value="LD23561P"/>
    <property type="match status" value="1"/>
</dbReference>
<dbReference type="InterPro" id="IPR050177">
    <property type="entry name" value="Lipid_A_modif_metabolic_enz"/>
</dbReference>
<organism evidence="2 3">
    <name type="scientific">Linnemannia exigua</name>
    <dbReference type="NCBI Taxonomy" id="604196"/>
    <lineage>
        <taxon>Eukaryota</taxon>
        <taxon>Fungi</taxon>
        <taxon>Fungi incertae sedis</taxon>
        <taxon>Mucoromycota</taxon>
        <taxon>Mortierellomycotina</taxon>
        <taxon>Mortierellomycetes</taxon>
        <taxon>Mortierellales</taxon>
        <taxon>Mortierellaceae</taxon>
        <taxon>Linnemannia</taxon>
    </lineage>
</organism>
<evidence type="ECO:0000313" key="3">
    <source>
        <dbReference type="Proteomes" id="UP001194580"/>
    </source>
</evidence>
<feature type="non-terminal residue" evidence="2">
    <location>
        <position position="1"/>
    </location>
</feature>
<feature type="domain" description="NAD-dependent epimerase/dehydratase" evidence="1">
    <location>
        <begin position="9"/>
        <end position="84"/>
    </location>
</feature>
<protein>
    <recommendedName>
        <fullName evidence="1">NAD-dependent epimerase/dehydratase domain-containing protein</fullName>
    </recommendedName>
</protein>
<dbReference type="SUPFAM" id="SSF51735">
    <property type="entry name" value="NAD(P)-binding Rossmann-fold domains"/>
    <property type="match status" value="1"/>
</dbReference>
<dbReference type="EMBL" id="JAAAIL010003870">
    <property type="protein sequence ID" value="KAG0248994.1"/>
    <property type="molecule type" value="Genomic_DNA"/>
</dbReference>
<accession>A0AAD4CZX3</accession>
<dbReference type="AlphaFoldDB" id="A0AAD4CZX3"/>
<gene>
    <name evidence="2" type="ORF">BGZ95_007762</name>
</gene>
<proteinExistence type="predicted"/>
<dbReference type="PANTHER" id="PTHR43245">
    <property type="entry name" value="BIFUNCTIONAL POLYMYXIN RESISTANCE PROTEIN ARNA"/>
    <property type="match status" value="1"/>
</dbReference>
<dbReference type="Proteomes" id="UP001194580">
    <property type="component" value="Unassembled WGS sequence"/>
</dbReference>
<sequence length="89" mass="9695">LYEERVYKLSINCAKQAVKKGCKVFVQLSTGDVYKSGATPSTETSATAPWNDLAKYKLKVDEELQNMPGLNLVILRPAVVYGIGAMTGL</sequence>
<keyword evidence="3" id="KW-1185">Reference proteome</keyword>
<comment type="caution">
    <text evidence="2">The sequence shown here is derived from an EMBL/GenBank/DDBJ whole genome shotgun (WGS) entry which is preliminary data.</text>
</comment>
<feature type="non-terminal residue" evidence="2">
    <location>
        <position position="89"/>
    </location>
</feature>
<name>A0AAD4CZX3_9FUNG</name>